<organism evidence="1 2">
    <name type="scientific">Hirundo rustica rustica</name>
    <dbReference type="NCBI Taxonomy" id="333673"/>
    <lineage>
        <taxon>Eukaryota</taxon>
        <taxon>Metazoa</taxon>
        <taxon>Chordata</taxon>
        <taxon>Craniata</taxon>
        <taxon>Vertebrata</taxon>
        <taxon>Euteleostomi</taxon>
        <taxon>Archelosauria</taxon>
        <taxon>Archosauria</taxon>
        <taxon>Dinosauria</taxon>
        <taxon>Saurischia</taxon>
        <taxon>Theropoda</taxon>
        <taxon>Coelurosauria</taxon>
        <taxon>Aves</taxon>
        <taxon>Neognathae</taxon>
        <taxon>Neoaves</taxon>
        <taxon>Telluraves</taxon>
        <taxon>Australaves</taxon>
        <taxon>Passeriformes</taxon>
        <taxon>Sylvioidea</taxon>
        <taxon>Hirundinidae</taxon>
        <taxon>Hirundo</taxon>
    </lineage>
</organism>
<name>A0A3M0KPN3_HIRRU</name>
<dbReference type="EMBL" id="QRBI01000104">
    <property type="protein sequence ID" value="RMC15158.1"/>
    <property type="molecule type" value="Genomic_DNA"/>
</dbReference>
<protein>
    <submittedName>
        <fullName evidence="1">Uncharacterized protein</fullName>
    </submittedName>
</protein>
<sequence length="96" mass="10636">MVDKELGMKGTEELGPALLSGCRYLTSRNIIVWQISLALLLMLDENQKKLAHFTVHQQAKNEVLVIAIASTVAKEKYQHCVQLAKKASGILACTRN</sequence>
<evidence type="ECO:0000313" key="2">
    <source>
        <dbReference type="Proteomes" id="UP000269221"/>
    </source>
</evidence>
<dbReference type="AlphaFoldDB" id="A0A3M0KPN3"/>
<dbReference type="Proteomes" id="UP000269221">
    <property type="component" value="Unassembled WGS sequence"/>
</dbReference>
<keyword evidence="2" id="KW-1185">Reference proteome</keyword>
<gene>
    <name evidence="1" type="ORF">DUI87_07340</name>
</gene>
<comment type="caution">
    <text evidence="1">The sequence shown here is derived from an EMBL/GenBank/DDBJ whole genome shotgun (WGS) entry which is preliminary data.</text>
</comment>
<proteinExistence type="predicted"/>
<evidence type="ECO:0000313" key="1">
    <source>
        <dbReference type="EMBL" id="RMC15158.1"/>
    </source>
</evidence>
<accession>A0A3M0KPN3</accession>
<reference evidence="1 2" key="1">
    <citation type="submission" date="2018-07" db="EMBL/GenBank/DDBJ databases">
        <title>A high quality draft genome assembly of the barn swallow (H. rustica rustica).</title>
        <authorList>
            <person name="Formenti G."/>
            <person name="Chiara M."/>
            <person name="Poveda L."/>
            <person name="Francoijs K.-J."/>
            <person name="Bonisoli-Alquati A."/>
            <person name="Canova L."/>
            <person name="Gianfranceschi L."/>
            <person name="Horner D.S."/>
            <person name="Saino N."/>
        </authorList>
    </citation>
    <scope>NUCLEOTIDE SEQUENCE [LARGE SCALE GENOMIC DNA]</scope>
    <source>
        <strain evidence="1">Chelidonia</strain>
        <tissue evidence="1">Blood</tissue>
    </source>
</reference>